<gene>
    <name evidence="1" type="ORF">H7U36_12170</name>
</gene>
<dbReference type="RefSeq" id="WP_205156244.1">
    <property type="nucleotide sequence ID" value="NZ_JACLYY010000012.1"/>
</dbReference>
<protein>
    <submittedName>
        <fullName evidence="1">Uncharacterized protein</fullName>
    </submittedName>
</protein>
<organism evidence="1 2">
    <name type="scientific">Faecalicatena fissicatena</name>
    <dbReference type="NCBI Taxonomy" id="290055"/>
    <lineage>
        <taxon>Bacteria</taxon>
        <taxon>Bacillati</taxon>
        <taxon>Bacillota</taxon>
        <taxon>Clostridia</taxon>
        <taxon>Lachnospirales</taxon>
        <taxon>Lachnospiraceae</taxon>
        <taxon>Faecalicatena</taxon>
    </lineage>
</organism>
<dbReference type="EMBL" id="JACLYY010000012">
    <property type="protein sequence ID" value="MBM6738845.1"/>
    <property type="molecule type" value="Genomic_DNA"/>
</dbReference>
<reference evidence="1 2" key="1">
    <citation type="journal article" date="2021" name="Sci. Rep.">
        <title>The distribution of antibiotic resistance genes in chicken gut microbiota commensals.</title>
        <authorList>
            <person name="Juricova H."/>
            <person name="Matiasovicova J."/>
            <person name="Kubasova T."/>
            <person name="Cejkova D."/>
            <person name="Rychlik I."/>
        </authorList>
    </citation>
    <scope>NUCLEOTIDE SEQUENCE [LARGE SCALE GENOMIC DNA]</scope>
    <source>
        <strain evidence="1 2">An773</strain>
    </source>
</reference>
<name>A0ABS2EB35_9FIRM</name>
<evidence type="ECO:0000313" key="1">
    <source>
        <dbReference type="EMBL" id="MBM6738845.1"/>
    </source>
</evidence>
<sequence>DVYKRQAYKRMIVIGKIDECGIKQLIEEMYSVKINSPYLPKCDVYFKLDRCAVIRQLENIIEIFFPVDPMSFDTIKKRACQDLCLSIIEDILPRLSKELYDNEEKVICHILHLGKQVTLLQIQICLNDYNGRYCSNTDFKTLYGTMLDYVDEELFQDIKNDYLKGLYQDLELSLEVETYELENYYVFRVVPLNVKEYVNAVQALSIYDILEKMEISIGQYIREIRRIL</sequence>
<evidence type="ECO:0000313" key="2">
    <source>
        <dbReference type="Proteomes" id="UP000716906"/>
    </source>
</evidence>
<keyword evidence="2" id="KW-1185">Reference proteome</keyword>
<feature type="non-terminal residue" evidence="1">
    <location>
        <position position="1"/>
    </location>
</feature>
<accession>A0ABS2EB35</accession>
<dbReference type="Proteomes" id="UP000716906">
    <property type="component" value="Unassembled WGS sequence"/>
</dbReference>
<comment type="caution">
    <text evidence="1">The sequence shown here is derived from an EMBL/GenBank/DDBJ whole genome shotgun (WGS) entry which is preliminary data.</text>
</comment>
<proteinExistence type="predicted"/>